<dbReference type="SUPFAM" id="SSF58038">
    <property type="entry name" value="SNARE fusion complex"/>
    <property type="match status" value="1"/>
</dbReference>
<accession>A0A0B2ULZ5</accession>
<dbReference type="EMBL" id="JOKQ01000002">
    <property type="protein sequence ID" value="KHN70254.1"/>
    <property type="molecule type" value="Genomic_DNA"/>
</dbReference>
<comment type="caution">
    <text evidence="1">The sequence shown here is derived from an EMBL/GenBank/DDBJ whole genome shotgun (WGS) entry which is preliminary data.</text>
</comment>
<dbReference type="VEuPathDB" id="MicrosporidiaDB:M896_020910"/>
<dbReference type="Pfam" id="PF17002">
    <property type="entry name" value="DUF5089"/>
    <property type="match status" value="1"/>
</dbReference>
<evidence type="ECO:0008006" key="3">
    <source>
        <dbReference type="Google" id="ProtNLM"/>
    </source>
</evidence>
<dbReference type="Proteomes" id="UP000031056">
    <property type="component" value="Unassembled WGS sequence"/>
</dbReference>
<reference evidence="1 2" key="1">
    <citation type="journal article" date="2014" name="MBio">
        <title>The Ordospora colligata genome; evolution of extreme reduction in microsporidia and host-to-parasite horizontal gene transfer.</title>
        <authorList>
            <person name="Pombert J.-F."/>
            <person name="Haag K.L."/>
            <person name="Beidas S."/>
            <person name="Ebert D."/>
            <person name="Keeling P.J."/>
        </authorList>
    </citation>
    <scope>NUCLEOTIDE SEQUENCE [LARGE SCALE GENOMIC DNA]</scope>
    <source>
        <strain evidence="1 2">OC4</strain>
    </source>
</reference>
<gene>
    <name evidence="1" type="ORF">M896_020910</name>
</gene>
<evidence type="ECO:0000313" key="1">
    <source>
        <dbReference type="EMBL" id="KHN70254.1"/>
    </source>
</evidence>
<dbReference type="HOGENOM" id="CLU_108611_0_0_1"/>
<dbReference type="InterPro" id="IPR031547">
    <property type="entry name" value="DUF5089"/>
</dbReference>
<dbReference type="InParanoid" id="A0A0B2ULZ5"/>
<protein>
    <recommendedName>
        <fullName evidence="3">t-SNARE coiled-coil homology domain-containing protein</fullName>
    </recommendedName>
</protein>
<dbReference type="OrthoDB" id="2192459at2759"/>
<sequence>MPGDIYSLEKAEKSKKNGVPQDVIEEAERIEEENYERARNIRVQIDESALKQRATTEEMLRQGETLENAKKSALEINRNAVRGAELTEDIEREGHMFSCELPCVRAIKRWLNRNRGDVSDVARTREVREVDEESRGTVMFEEDGEEYVKGQNKTDKEMVGILNAVKQVNKEAKRQNREIERHKGIVDDISIINERSEKVIKDTDKELNKME</sequence>
<evidence type="ECO:0000313" key="2">
    <source>
        <dbReference type="Proteomes" id="UP000031056"/>
    </source>
</evidence>
<keyword evidence="2" id="KW-1185">Reference proteome</keyword>
<dbReference type="AlphaFoldDB" id="A0A0B2ULZ5"/>
<proteinExistence type="predicted"/>
<organism evidence="1 2">
    <name type="scientific">Ordospora colligata OC4</name>
    <dbReference type="NCBI Taxonomy" id="1354746"/>
    <lineage>
        <taxon>Eukaryota</taxon>
        <taxon>Fungi</taxon>
        <taxon>Fungi incertae sedis</taxon>
        <taxon>Microsporidia</taxon>
        <taxon>Ordosporidae</taxon>
        <taxon>Ordospora</taxon>
    </lineage>
</organism>
<name>A0A0B2ULZ5_9MICR</name>
<dbReference type="GeneID" id="26261186"/>
<dbReference type="RefSeq" id="XP_014564296.1">
    <property type="nucleotide sequence ID" value="XM_014708810.1"/>
</dbReference>